<dbReference type="Proteomes" id="UP000011082">
    <property type="component" value="Unassembled WGS sequence"/>
</dbReference>
<gene>
    <name evidence="3" type="ORF">VICG_01033</name>
</gene>
<keyword evidence="2" id="KW-0732">Signal</keyword>
<organism evidence="3 4">
    <name type="scientific">Vittaforma corneae (strain ATCC 50505)</name>
    <name type="common">Microsporidian parasite</name>
    <name type="synonym">Nosema corneum</name>
    <dbReference type="NCBI Taxonomy" id="993615"/>
    <lineage>
        <taxon>Eukaryota</taxon>
        <taxon>Fungi</taxon>
        <taxon>Fungi incertae sedis</taxon>
        <taxon>Microsporidia</taxon>
        <taxon>Nosematidae</taxon>
        <taxon>Vittaforma</taxon>
    </lineage>
</organism>
<dbReference type="OrthoDB" id="433501at2759"/>
<dbReference type="Gene3D" id="3.80.10.10">
    <property type="entry name" value="Ribonuclease Inhibitor"/>
    <property type="match status" value="1"/>
</dbReference>
<dbReference type="InParanoid" id="L2GMI5"/>
<dbReference type="EMBL" id="JH370137">
    <property type="protein sequence ID" value="ELA41849.1"/>
    <property type="molecule type" value="Genomic_DNA"/>
</dbReference>
<evidence type="ECO:0000313" key="4">
    <source>
        <dbReference type="Proteomes" id="UP000011082"/>
    </source>
</evidence>
<feature type="region of interest" description="Disordered" evidence="1">
    <location>
        <begin position="53"/>
        <end position="74"/>
    </location>
</feature>
<evidence type="ECO:0000256" key="1">
    <source>
        <dbReference type="SAM" id="MobiDB-lite"/>
    </source>
</evidence>
<name>L2GMI5_VITCO</name>
<dbReference type="AlphaFoldDB" id="L2GMI5"/>
<feature type="compositionally biased region" description="Polar residues" evidence="1">
    <location>
        <begin position="53"/>
        <end position="64"/>
    </location>
</feature>
<evidence type="ECO:0000313" key="3">
    <source>
        <dbReference type="EMBL" id="ELA41849.1"/>
    </source>
</evidence>
<dbReference type="SUPFAM" id="SSF52058">
    <property type="entry name" value="L domain-like"/>
    <property type="match status" value="1"/>
</dbReference>
<evidence type="ECO:0000256" key="2">
    <source>
        <dbReference type="SAM" id="SignalP"/>
    </source>
</evidence>
<dbReference type="GeneID" id="19881744"/>
<dbReference type="InterPro" id="IPR032675">
    <property type="entry name" value="LRR_dom_sf"/>
</dbReference>
<dbReference type="HOGENOM" id="CLU_069694_0_0_1"/>
<dbReference type="VEuPathDB" id="MicrosporidiaDB:VICG_01033"/>
<keyword evidence="4" id="KW-1185">Reference proteome</keyword>
<proteinExistence type="predicted"/>
<sequence>MHGLSIKTVNYLIRALPVGFLTLFSTDACCTAVGTEQRSALDDSLEEQLQSISISSDESDNTPPHSTPKPRVFKDTTGRFTTFMNDSRISEIINEYFKRVNLAQHNEYPSIKHEIYEVVAMTLYCIYSPTGSVFLSEYEFLNEYKLLNEDEFLNEDGSPKEETIQKAKAYLSKSKLPTLEVSGFDFDHIPMETWKFLTDHCGTEELHISKTAIDVAALNSPDLSKITMLALFDVGLTEMPCLYNLKSIKYLCLNDNQIGYVNLQSYFDAETGNGTMPKLEYLDLCGNPVSKIDTRIKEVCSNKSAEIGLDGVGLCSIHGNMKDKLDEVGIQLVEPAKNKENASDVKN</sequence>
<accession>L2GMI5</accession>
<dbReference type="RefSeq" id="XP_007604479.1">
    <property type="nucleotide sequence ID" value="XM_007604417.1"/>
</dbReference>
<protein>
    <submittedName>
        <fullName evidence="3">Uncharacterized protein</fullName>
    </submittedName>
</protein>
<feature type="signal peptide" evidence="2">
    <location>
        <begin position="1"/>
        <end position="28"/>
    </location>
</feature>
<reference evidence="4" key="1">
    <citation type="submission" date="2011-05" db="EMBL/GenBank/DDBJ databases">
        <title>The genome sequence of Vittaforma corneae strain ATCC 50505.</title>
        <authorList>
            <consortium name="The Broad Institute Genome Sequencing Platform"/>
            <person name="Cuomo C."/>
            <person name="Didier E."/>
            <person name="Bowers L."/>
            <person name="Young S.K."/>
            <person name="Zeng Q."/>
            <person name="Gargeya S."/>
            <person name="Fitzgerald M."/>
            <person name="Haas B."/>
            <person name="Abouelleil A."/>
            <person name="Alvarado L."/>
            <person name="Arachchi H.M."/>
            <person name="Berlin A."/>
            <person name="Chapman S.B."/>
            <person name="Gearin G."/>
            <person name="Goldberg J."/>
            <person name="Griggs A."/>
            <person name="Gujja S."/>
            <person name="Hansen M."/>
            <person name="Heiman D."/>
            <person name="Howarth C."/>
            <person name="Larimer J."/>
            <person name="Lui A."/>
            <person name="MacDonald P.J.P."/>
            <person name="McCowen C."/>
            <person name="Montmayeur A."/>
            <person name="Murphy C."/>
            <person name="Neiman D."/>
            <person name="Pearson M."/>
            <person name="Priest M."/>
            <person name="Roberts A."/>
            <person name="Saif S."/>
            <person name="Shea T."/>
            <person name="Sisk P."/>
            <person name="Stolte C."/>
            <person name="Sykes S."/>
            <person name="Wortman J."/>
            <person name="Nusbaum C."/>
            <person name="Birren B."/>
        </authorList>
    </citation>
    <scope>NUCLEOTIDE SEQUENCE [LARGE SCALE GENOMIC DNA]</scope>
    <source>
        <strain evidence="4">ATCC 50505</strain>
    </source>
</reference>
<feature type="chain" id="PRO_5003959834" evidence="2">
    <location>
        <begin position="29"/>
        <end position="347"/>
    </location>
</feature>